<dbReference type="RefSeq" id="WP_026655217.1">
    <property type="nucleotide sequence ID" value="NC_022538.1"/>
</dbReference>
<dbReference type="EMBL" id="FO681347">
    <property type="protein sequence ID" value="CCV63790.1"/>
    <property type="molecule type" value="Genomic_DNA"/>
</dbReference>
<reference evidence="2 3" key="1">
    <citation type="journal article" date="2013" name="J. Mol. Microbiol. Biotechnol.">
        <title>Analysis of the Complete Genomes of Acholeplasma brassicae , A. palmae and A. laidlawii and Their Comparison to the Obligate Parasites from ' Candidatus Phytoplasma'.</title>
        <authorList>
            <person name="Kube M."/>
            <person name="Siewert C."/>
            <person name="Migdoll A.M."/>
            <person name="Duduk B."/>
            <person name="Holz S."/>
            <person name="Rabus R."/>
            <person name="Seemuller E."/>
            <person name="Mitrovic J."/>
            <person name="Muller I."/>
            <person name="Buttner C."/>
            <person name="Reinhardt R."/>
        </authorList>
    </citation>
    <scope>NUCLEOTIDE SEQUENCE [LARGE SCALE GENOMIC DNA]</scope>
    <source>
        <strain evidence="2 3">J233</strain>
    </source>
</reference>
<feature type="domain" description="PLD phosphodiesterase" evidence="1">
    <location>
        <begin position="126"/>
        <end position="153"/>
    </location>
</feature>
<dbReference type="KEGG" id="apal:BN85402130"/>
<organism evidence="2 3">
    <name type="scientific">Alteracholeplasma palmae (strain ATCC 49389 / J233)</name>
    <name type="common">Acholeplasma palmae</name>
    <dbReference type="NCBI Taxonomy" id="1318466"/>
    <lineage>
        <taxon>Bacteria</taxon>
        <taxon>Bacillati</taxon>
        <taxon>Mycoplasmatota</taxon>
        <taxon>Mollicutes</taxon>
        <taxon>Acholeplasmatales</taxon>
        <taxon>Acholeplasmataceae</taxon>
        <taxon>Acholeplasma</taxon>
    </lineage>
</organism>
<dbReference type="STRING" id="1318466.BN85402130"/>
<dbReference type="GO" id="GO:0030572">
    <property type="term" value="F:phosphatidyltransferase activity"/>
    <property type="evidence" value="ECO:0007669"/>
    <property type="project" value="UniProtKB-ARBA"/>
</dbReference>
<feature type="domain" description="PLD phosphodiesterase" evidence="1">
    <location>
        <begin position="279"/>
        <end position="305"/>
    </location>
</feature>
<dbReference type="PROSITE" id="PS50035">
    <property type="entry name" value="PLD"/>
    <property type="match status" value="2"/>
</dbReference>
<dbReference type="SMART" id="SM00155">
    <property type="entry name" value="PLDc"/>
    <property type="match status" value="2"/>
</dbReference>
<gene>
    <name evidence="2" type="primary">cls</name>
    <name evidence="2" type="ORF">BN85402130</name>
</gene>
<protein>
    <submittedName>
        <fullName evidence="2">Cardiolipin synthase</fullName>
    </submittedName>
</protein>
<dbReference type="SUPFAM" id="SSF56024">
    <property type="entry name" value="Phospholipase D/nuclease"/>
    <property type="match status" value="2"/>
</dbReference>
<dbReference type="OrthoDB" id="9762009at2"/>
<dbReference type="GO" id="GO:0032049">
    <property type="term" value="P:cardiolipin biosynthetic process"/>
    <property type="evidence" value="ECO:0007669"/>
    <property type="project" value="UniProtKB-ARBA"/>
</dbReference>
<dbReference type="Pfam" id="PF13091">
    <property type="entry name" value="PLDc_2"/>
    <property type="match status" value="2"/>
</dbReference>
<evidence type="ECO:0000313" key="2">
    <source>
        <dbReference type="EMBL" id="CCV63790.1"/>
    </source>
</evidence>
<dbReference type="InterPro" id="IPR025202">
    <property type="entry name" value="PLD-like_dom"/>
</dbReference>
<sequence>MELIINGKEFFSQIKEEIDRASYKIEIQMFIWRNDDIGNEILEALLKAAKRGVKIKIIKDAYGVIFESSEENCQTLFHQKAPIKYKMIAFILKNIFYQANAKKIKRKVTMSRDEFLNMPNVSFHSGNFRNHTKYFIFDEKILFIGGINIEDKEVSSDIKLRKYHDYMVKIESKDEVNYFRERLALKKQYDDSKKIDYIINQKSHLETHHLLKMIKNAKERIYMAMAYFGNKEVRDALFEATKNNVEVKIITSDDSNVQTHYNKQILNEYVKNNIEVYFHKGLIHAKAILIDEKLVVGSINLNDAGIYKLGETSIVTTEKKLILDFLKDFNKLKEASEISNSQNLKYSKIRSFLEKVFS</sequence>
<evidence type="ECO:0000313" key="3">
    <source>
        <dbReference type="Proteomes" id="UP000032740"/>
    </source>
</evidence>
<keyword evidence="3" id="KW-1185">Reference proteome</keyword>
<dbReference type="Proteomes" id="UP000032740">
    <property type="component" value="Chromosome"/>
</dbReference>
<name>U4KNL6_ALTPJ</name>
<accession>U4KNL6</accession>
<evidence type="ECO:0000259" key="1">
    <source>
        <dbReference type="PROSITE" id="PS50035"/>
    </source>
</evidence>
<dbReference type="PANTHER" id="PTHR21248:SF22">
    <property type="entry name" value="PHOSPHOLIPASE D"/>
    <property type="match status" value="1"/>
</dbReference>
<dbReference type="Gene3D" id="3.30.870.10">
    <property type="entry name" value="Endonuclease Chain A"/>
    <property type="match status" value="2"/>
</dbReference>
<dbReference type="PANTHER" id="PTHR21248">
    <property type="entry name" value="CARDIOLIPIN SYNTHASE"/>
    <property type="match status" value="1"/>
</dbReference>
<dbReference type="HOGENOM" id="CLU_772983_0_0_14"/>
<dbReference type="InterPro" id="IPR001736">
    <property type="entry name" value="PLipase_D/transphosphatidylase"/>
</dbReference>
<dbReference type="AlphaFoldDB" id="U4KNL6"/>
<proteinExistence type="predicted"/>